<dbReference type="AlphaFoldDB" id="A0A5C8NPX5"/>
<keyword evidence="8" id="KW-1185">Reference proteome</keyword>
<dbReference type="OrthoDB" id="9792945at2"/>
<organism evidence="7 8">
    <name type="scientific">Aeromicrobium terrae</name>
    <dbReference type="NCBI Taxonomy" id="2498846"/>
    <lineage>
        <taxon>Bacteria</taxon>
        <taxon>Bacillati</taxon>
        <taxon>Actinomycetota</taxon>
        <taxon>Actinomycetes</taxon>
        <taxon>Propionibacteriales</taxon>
        <taxon>Nocardioidaceae</taxon>
        <taxon>Aeromicrobium</taxon>
    </lineage>
</organism>
<keyword evidence="4 5" id="KW-0472">Membrane</keyword>
<comment type="subcellular location">
    <subcellularLocation>
        <location evidence="1">Membrane</location>
        <topology evidence="1">Multi-pass membrane protein</topology>
    </subcellularLocation>
</comment>
<dbReference type="RefSeq" id="WP_147683457.1">
    <property type="nucleotide sequence ID" value="NZ_VDUX01000001.1"/>
</dbReference>
<comment type="caution">
    <text evidence="7">The sequence shown here is derived from an EMBL/GenBank/DDBJ whole genome shotgun (WGS) entry which is preliminary data.</text>
</comment>
<evidence type="ECO:0000256" key="3">
    <source>
        <dbReference type="ARBA" id="ARBA00022989"/>
    </source>
</evidence>
<name>A0A5C8NPX5_9ACTN</name>
<dbReference type="EMBL" id="VDUX01000001">
    <property type="protein sequence ID" value="TXL63130.1"/>
    <property type="molecule type" value="Genomic_DNA"/>
</dbReference>
<evidence type="ECO:0000256" key="5">
    <source>
        <dbReference type="SAM" id="Phobius"/>
    </source>
</evidence>
<accession>A0A5C8NPX5</accession>
<protein>
    <submittedName>
        <fullName evidence="7">NfeD family protein</fullName>
    </submittedName>
</protein>
<dbReference type="GO" id="GO:0005886">
    <property type="term" value="C:plasma membrane"/>
    <property type="evidence" value="ECO:0007669"/>
    <property type="project" value="TreeGrafter"/>
</dbReference>
<dbReference type="Proteomes" id="UP000321571">
    <property type="component" value="Unassembled WGS sequence"/>
</dbReference>
<dbReference type="Pfam" id="PF01957">
    <property type="entry name" value="NfeD"/>
    <property type="match status" value="1"/>
</dbReference>
<evidence type="ECO:0000259" key="6">
    <source>
        <dbReference type="Pfam" id="PF01957"/>
    </source>
</evidence>
<gene>
    <name evidence="7" type="ORF">FHP06_02585</name>
</gene>
<feature type="transmembrane region" description="Helical" evidence="5">
    <location>
        <begin position="51"/>
        <end position="70"/>
    </location>
</feature>
<dbReference type="InterPro" id="IPR002810">
    <property type="entry name" value="NfeD-like_C"/>
</dbReference>
<keyword evidence="2 5" id="KW-0812">Transmembrane</keyword>
<feature type="domain" description="NfeD-like C-terminal" evidence="6">
    <location>
        <begin position="90"/>
        <end position="144"/>
    </location>
</feature>
<reference evidence="7 8" key="1">
    <citation type="submission" date="2019-06" db="EMBL/GenBank/DDBJ databases">
        <title>Aeromicrobium sp. nov., isolated from a maize field.</title>
        <authorList>
            <person name="Lin S.-Y."/>
            <person name="Tsai C.-F."/>
            <person name="Young C.-C."/>
        </authorList>
    </citation>
    <scope>NUCLEOTIDE SEQUENCE [LARGE SCALE GENOMIC DNA]</scope>
    <source>
        <strain evidence="7 8">CC-CFT486</strain>
    </source>
</reference>
<evidence type="ECO:0000256" key="4">
    <source>
        <dbReference type="ARBA" id="ARBA00023136"/>
    </source>
</evidence>
<dbReference type="InterPro" id="IPR012340">
    <property type="entry name" value="NA-bd_OB-fold"/>
</dbReference>
<dbReference type="Gene3D" id="2.40.50.140">
    <property type="entry name" value="Nucleic acid-binding proteins"/>
    <property type="match status" value="1"/>
</dbReference>
<evidence type="ECO:0000313" key="8">
    <source>
        <dbReference type="Proteomes" id="UP000321571"/>
    </source>
</evidence>
<keyword evidence="3 5" id="KW-1133">Transmembrane helix</keyword>
<evidence type="ECO:0000256" key="2">
    <source>
        <dbReference type="ARBA" id="ARBA00022692"/>
    </source>
</evidence>
<sequence length="149" mass="15751">MIDWMTDHAWVTWVGVAVLLSVVELMSLDLVLLMFALGALAGALVAAAGGPFWLALLVFVIVSVALLFFARPPIVAKLHAGPTLTTGHQNLVGRDAEVVEPVTSTDGRIRLASEIWSARTDGPDTFDTGAWVSVVRIDGATAVVTAKES</sequence>
<dbReference type="PANTHER" id="PTHR33507:SF3">
    <property type="entry name" value="INNER MEMBRANE PROTEIN YBBJ"/>
    <property type="match status" value="1"/>
</dbReference>
<evidence type="ECO:0000313" key="7">
    <source>
        <dbReference type="EMBL" id="TXL63130.1"/>
    </source>
</evidence>
<feature type="transmembrane region" description="Helical" evidence="5">
    <location>
        <begin position="12"/>
        <end position="45"/>
    </location>
</feature>
<proteinExistence type="predicted"/>
<evidence type="ECO:0000256" key="1">
    <source>
        <dbReference type="ARBA" id="ARBA00004141"/>
    </source>
</evidence>
<dbReference type="PANTHER" id="PTHR33507">
    <property type="entry name" value="INNER MEMBRANE PROTEIN YBBJ"/>
    <property type="match status" value="1"/>
</dbReference>
<dbReference type="InterPro" id="IPR052165">
    <property type="entry name" value="Membrane_assoc_protease"/>
</dbReference>